<feature type="compositionally biased region" description="Low complexity" evidence="1">
    <location>
        <begin position="62"/>
        <end position="79"/>
    </location>
</feature>
<dbReference type="SUPFAM" id="SSF53187">
    <property type="entry name" value="Zn-dependent exopeptidases"/>
    <property type="match status" value="1"/>
</dbReference>
<dbReference type="Proteomes" id="UP000002220">
    <property type="component" value="Chromosome"/>
</dbReference>
<dbReference type="KEGG" id="plm:Plim_0782"/>
<sequence>MKVLPMLSFVTAAGLGVMWWASENDIRLPDGISTPLLVSQATIPEDPPGTPPARLTLADARPLASTSSSSTVPSASTTLKRTKSSSAIEMELATDSPSVSLGESEPILMALSKPLPAESELHSVFSDPAAAPYSPSSKPSTRPKTKSAPRRFSSQPADSTAGEAASNSPATFGDSIEATEQATEQTIETEKPVVTQKQSTPATRESETVTRPVSDEEKLLGRWEIAYQSTDGLPIYIRTMGRGKFSTLVVAGLEGTDRVSVRWADKLVTSISKNPNILNSSTITIVRAANPDGLQANRRTNSRDVDLNRNFPTANFSRGQTKRSGEAPASEIETRAILQTIATHQPNRVVILRSTPTRNGEVIHSMNAKNIANQLMTTSRWTPQLLLSPDWPGSLEVLADETVAAQVLSLSLPYGQDPMVEFDRHVNGLMIAISDQAGESLSPMARKQNYQQLENLMAQSARSRVAPADPVEAPNLDKYKLKQGGIPTSSPQGPAPVGKPRGYQELPPPPPSKT</sequence>
<feature type="compositionally biased region" description="Low complexity" evidence="1">
    <location>
        <begin position="176"/>
        <end position="186"/>
    </location>
</feature>
<gene>
    <name evidence="3" type="ordered locus">Plim_0782</name>
</gene>
<dbReference type="STRING" id="521674.Plim_0782"/>
<accession>D5SRU3</accession>
<dbReference type="Gene3D" id="3.40.630.10">
    <property type="entry name" value="Zn peptidases"/>
    <property type="match status" value="1"/>
</dbReference>
<reference evidence="3 4" key="1">
    <citation type="journal article" date="2010" name="Stand. Genomic Sci.">
        <title>Complete genome sequence of Planctomyces limnophilus type strain (Mu 290).</title>
        <authorList>
            <person name="Labutti K."/>
            <person name="Sikorski J."/>
            <person name="Schneider S."/>
            <person name="Nolan M."/>
            <person name="Lucas S."/>
            <person name="Glavina Del Rio T."/>
            <person name="Tice H."/>
            <person name="Cheng J.F."/>
            <person name="Goodwin L."/>
            <person name="Pitluck S."/>
            <person name="Liolios K."/>
            <person name="Ivanova N."/>
            <person name="Mavromatis K."/>
            <person name="Mikhailova N."/>
            <person name="Pati A."/>
            <person name="Chen A."/>
            <person name="Palaniappan K."/>
            <person name="Land M."/>
            <person name="Hauser L."/>
            <person name="Chang Y.J."/>
            <person name="Jeffries C.D."/>
            <person name="Tindall B.J."/>
            <person name="Rohde M."/>
            <person name="Goker M."/>
            <person name="Woyke T."/>
            <person name="Bristow J."/>
            <person name="Eisen J.A."/>
            <person name="Markowitz V."/>
            <person name="Hugenholtz P."/>
            <person name="Kyrpides N.C."/>
            <person name="Klenk H.P."/>
            <person name="Lapidus A."/>
        </authorList>
    </citation>
    <scope>NUCLEOTIDE SEQUENCE [LARGE SCALE GENOMIC DNA]</scope>
    <source>
        <strain evidence="4">ATCC 43296 / DSM 3776 / IFAM 1008 / 290</strain>
    </source>
</reference>
<dbReference type="AlphaFoldDB" id="D5SRU3"/>
<evidence type="ECO:0000259" key="2">
    <source>
        <dbReference type="Pfam" id="PF00246"/>
    </source>
</evidence>
<evidence type="ECO:0000256" key="1">
    <source>
        <dbReference type="SAM" id="MobiDB-lite"/>
    </source>
</evidence>
<dbReference type="Pfam" id="PF00246">
    <property type="entry name" value="Peptidase_M14"/>
    <property type="match status" value="1"/>
</dbReference>
<dbReference type="EMBL" id="CP001744">
    <property type="protein sequence ID" value="ADG66627.1"/>
    <property type="molecule type" value="Genomic_DNA"/>
</dbReference>
<feature type="region of interest" description="Disordered" evidence="1">
    <location>
        <begin position="462"/>
        <end position="514"/>
    </location>
</feature>
<feature type="region of interest" description="Disordered" evidence="1">
    <location>
        <begin position="61"/>
        <end position="101"/>
    </location>
</feature>
<dbReference type="GO" id="GO:0006508">
    <property type="term" value="P:proteolysis"/>
    <property type="evidence" value="ECO:0007669"/>
    <property type="project" value="InterPro"/>
</dbReference>
<feature type="compositionally biased region" description="Low complexity" evidence="1">
    <location>
        <begin position="128"/>
        <end position="140"/>
    </location>
</feature>
<dbReference type="RefSeq" id="WP_013109058.1">
    <property type="nucleotide sequence ID" value="NC_014148.1"/>
</dbReference>
<feature type="domain" description="Peptidase M14" evidence="2">
    <location>
        <begin position="261"/>
        <end position="345"/>
    </location>
</feature>
<feature type="compositionally biased region" description="Basic and acidic residues" evidence="1">
    <location>
        <begin position="204"/>
        <end position="213"/>
    </location>
</feature>
<feature type="region of interest" description="Disordered" evidence="1">
    <location>
        <begin position="127"/>
        <end position="213"/>
    </location>
</feature>
<keyword evidence="4" id="KW-1185">Reference proteome</keyword>
<organism evidence="3 4">
    <name type="scientific">Planctopirus limnophila (strain ATCC 43296 / DSM 3776 / IFAM 1008 / Mu 290)</name>
    <name type="common">Planctomyces limnophilus</name>
    <dbReference type="NCBI Taxonomy" id="521674"/>
    <lineage>
        <taxon>Bacteria</taxon>
        <taxon>Pseudomonadati</taxon>
        <taxon>Planctomycetota</taxon>
        <taxon>Planctomycetia</taxon>
        <taxon>Planctomycetales</taxon>
        <taxon>Planctomycetaceae</taxon>
        <taxon>Planctopirus</taxon>
    </lineage>
</organism>
<name>D5SRU3_PLAL2</name>
<dbReference type="eggNOG" id="COG2866">
    <property type="taxonomic scope" value="Bacteria"/>
</dbReference>
<proteinExistence type="predicted"/>
<dbReference type="HOGENOM" id="CLU_529817_0_0_0"/>
<evidence type="ECO:0000313" key="3">
    <source>
        <dbReference type="EMBL" id="ADG66627.1"/>
    </source>
</evidence>
<dbReference type="GO" id="GO:0008270">
    <property type="term" value="F:zinc ion binding"/>
    <property type="evidence" value="ECO:0007669"/>
    <property type="project" value="InterPro"/>
</dbReference>
<dbReference type="GO" id="GO:0004181">
    <property type="term" value="F:metallocarboxypeptidase activity"/>
    <property type="evidence" value="ECO:0007669"/>
    <property type="project" value="InterPro"/>
</dbReference>
<dbReference type="InterPro" id="IPR000834">
    <property type="entry name" value="Peptidase_M14"/>
</dbReference>
<protein>
    <recommendedName>
        <fullName evidence="2">Peptidase M14 domain-containing protein</fullName>
    </recommendedName>
</protein>
<evidence type="ECO:0000313" key="4">
    <source>
        <dbReference type="Proteomes" id="UP000002220"/>
    </source>
</evidence>